<proteinExistence type="predicted"/>
<keyword evidence="1" id="KW-0812">Transmembrane</keyword>
<keyword evidence="3" id="KW-1185">Reference proteome</keyword>
<keyword evidence="1" id="KW-0472">Membrane</keyword>
<reference evidence="2" key="1">
    <citation type="submission" date="2021-06" db="EMBL/GenBank/DDBJ databases">
        <authorList>
            <consortium name="DOE Joint Genome Institute"/>
            <person name="Mondo S.J."/>
            <person name="Amses K.R."/>
            <person name="Simmons D.R."/>
            <person name="Longcore J.E."/>
            <person name="Seto K."/>
            <person name="Alves G.H."/>
            <person name="Bonds A.E."/>
            <person name="Quandt C.A."/>
            <person name="Davis W.J."/>
            <person name="Chang Y."/>
            <person name="Letcher P.M."/>
            <person name="Powell M.J."/>
            <person name="Kuo A."/>
            <person name="Labutti K."/>
            <person name="Pangilinan J."/>
            <person name="Andreopoulos W."/>
            <person name="Tritt A."/>
            <person name="Riley R."/>
            <person name="Hundley H."/>
            <person name="Johnson J."/>
            <person name="Lipzen A."/>
            <person name="Barry K."/>
            <person name="Berbee M.L."/>
            <person name="Buchler N.E."/>
            <person name="Grigoriev I.V."/>
            <person name="Spatafora J.W."/>
            <person name="Stajich J.E."/>
            <person name="James T.Y."/>
        </authorList>
    </citation>
    <scope>NUCLEOTIDE SEQUENCE</scope>
    <source>
        <strain evidence="2">AG</strain>
    </source>
</reference>
<protein>
    <submittedName>
        <fullName evidence="2">Uncharacterized protein</fullName>
    </submittedName>
</protein>
<feature type="transmembrane region" description="Helical" evidence="1">
    <location>
        <begin position="112"/>
        <end position="134"/>
    </location>
</feature>
<comment type="caution">
    <text evidence="2">The sequence shown here is derived from an EMBL/GenBank/DDBJ whole genome shotgun (WGS) entry which is preliminary data.</text>
</comment>
<organism evidence="2 3">
    <name type="scientific">Umbelopsis ramanniana AG</name>
    <dbReference type="NCBI Taxonomy" id="1314678"/>
    <lineage>
        <taxon>Eukaryota</taxon>
        <taxon>Fungi</taxon>
        <taxon>Fungi incertae sedis</taxon>
        <taxon>Mucoromycota</taxon>
        <taxon>Mucoromycotina</taxon>
        <taxon>Umbelopsidomycetes</taxon>
        <taxon>Umbelopsidales</taxon>
        <taxon>Umbelopsidaceae</taxon>
        <taxon>Umbelopsis</taxon>
    </lineage>
</organism>
<evidence type="ECO:0000256" key="1">
    <source>
        <dbReference type="SAM" id="Phobius"/>
    </source>
</evidence>
<dbReference type="GeneID" id="75916665"/>
<name>A0AAD5HAB4_UMBRA</name>
<sequence length="407" mass="45956">MVEFGSVDPAALILATLAIAVSAEQLARDSFNRQILQLRKITAYLITSDHGSNSQRHLETLSDAQLLLAIENGLTAVEFICNGSHPASWGILRKFPSSVLMRMQVWCIRRNFGIGAVITSICGWWFGYLLWIYYQIVKTAGCYEWKKGRWWLWSSGGHHSSGYSGKQYDKCIKNLLLQLGWATPKDTIYCIEWIAWLGSRAESEYTGPCTASQIASCQQVTLGAVLCDVALLHNNHDIGKRIFVMIHLGYVEIVNDGQGFEVRFPDVLLGFGINRIIQYYRDCRTKDQKFYDILTSAIFGEVEIPPNLPSVWCDWHEHDGADICNWRGRPILILSGHELKIMAISGNLNQKRCLVVDCIENVQDLLSINASSIDAVVEYDGDIDSCVNRIMNSSFIIFVQKKQTQFI</sequence>
<accession>A0AAD5HAB4</accession>
<gene>
    <name evidence="2" type="ORF">K450DRAFT_255283</name>
</gene>
<keyword evidence="1" id="KW-1133">Transmembrane helix</keyword>
<feature type="transmembrane region" description="Helical" evidence="1">
    <location>
        <begin position="6"/>
        <end position="23"/>
    </location>
</feature>
<dbReference type="Proteomes" id="UP001206595">
    <property type="component" value="Unassembled WGS sequence"/>
</dbReference>
<evidence type="ECO:0000313" key="3">
    <source>
        <dbReference type="Proteomes" id="UP001206595"/>
    </source>
</evidence>
<dbReference type="RefSeq" id="XP_051441726.1">
    <property type="nucleotide sequence ID" value="XM_051591322.1"/>
</dbReference>
<dbReference type="EMBL" id="MU620950">
    <property type="protein sequence ID" value="KAI8576722.1"/>
    <property type="molecule type" value="Genomic_DNA"/>
</dbReference>
<dbReference type="AlphaFoldDB" id="A0AAD5HAB4"/>
<reference evidence="2" key="2">
    <citation type="journal article" date="2022" name="Proc. Natl. Acad. Sci. U.S.A.">
        <title>Diploid-dominant life cycles characterize the early evolution of Fungi.</title>
        <authorList>
            <person name="Amses K.R."/>
            <person name="Simmons D.R."/>
            <person name="Longcore J.E."/>
            <person name="Mondo S.J."/>
            <person name="Seto K."/>
            <person name="Jeronimo G.H."/>
            <person name="Bonds A.E."/>
            <person name="Quandt C.A."/>
            <person name="Davis W.J."/>
            <person name="Chang Y."/>
            <person name="Federici B.A."/>
            <person name="Kuo A."/>
            <person name="LaButti K."/>
            <person name="Pangilinan J."/>
            <person name="Andreopoulos W."/>
            <person name="Tritt A."/>
            <person name="Riley R."/>
            <person name="Hundley H."/>
            <person name="Johnson J."/>
            <person name="Lipzen A."/>
            <person name="Barry K."/>
            <person name="Lang B.F."/>
            <person name="Cuomo C.A."/>
            <person name="Buchler N.E."/>
            <person name="Grigoriev I.V."/>
            <person name="Spatafora J.W."/>
            <person name="Stajich J.E."/>
            <person name="James T.Y."/>
        </authorList>
    </citation>
    <scope>NUCLEOTIDE SEQUENCE</scope>
    <source>
        <strain evidence="2">AG</strain>
    </source>
</reference>
<evidence type="ECO:0000313" key="2">
    <source>
        <dbReference type="EMBL" id="KAI8576722.1"/>
    </source>
</evidence>